<keyword evidence="2" id="KW-1185">Reference proteome</keyword>
<reference evidence="2" key="1">
    <citation type="submission" date="2016-10" db="EMBL/GenBank/DDBJ databases">
        <authorList>
            <person name="Varghese N."/>
            <person name="Submissions S."/>
        </authorList>
    </citation>
    <scope>NUCLEOTIDE SEQUENCE [LARGE SCALE GENOMIC DNA]</scope>
    <source>
        <strain evidence="2">DSM 23515</strain>
    </source>
</reference>
<evidence type="ECO:0000313" key="1">
    <source>
        <dbReference type="EMBL" id="SFF72197.1"/>
    </source>
</evidence>
<accession>A0A1I2L431</accession>
<name>A0A1I2L431_9FLAO</name>
<gene>
    <name evidence="1" type="ORF">SAMN04488033_106100</name>
</gene>
<dbReference type="Gene3D" id="3.60.15.10">
    <property type="entry name" value="Ribonuclease Z/Hydroxyacylglutathione hydrolase-like"/>
    <property type="match status" value="1"/>
</dbReference>
<protein>
    <submittedName>
        <fullName evidence="1">L-ascorbate metabolism protein UlaG, beta-lactamase superfamily</fullName>
    </submittedName>
</protein>
<dbReference type="SUPFAM" id="SSF56281">
    <property type="entry name" value="Metallo-hydrolase/oxidoreductase"/>
    <property type="match status" value="1"/>
</dbReference>
<evidence type="ECO:0000313" key="2">
    <source>
        <dbReference type="Proteomes" id="UP000199116"/>
    </source>
</evidence>
<dbReference type="AlphaFoldDB" id="A0A1I2L431"/>
<dbReference type="RefSeq" id="WP_075327512.1">
    <property type="nucleotide sequence ID" value="NZ_FOOH01000006.1"/>
</dbReference>
<dbReference type="PROSITE" id="PS51257">
    <property type="entry name" value="PROKAR_LIPOPROTEIN"/>
    <property type="match status" value="1"/>
</dbReference>
<sequence length="270" mass="30268">MKYLFTLIVAGILFTGCKNEGKNNDAENKLNENPYGKEKNVLEADSASIDIKPISHATAAVNWSDATFYIDPVGGAEAFEGIEDPDFVLITDIHGDHMSIETLEALSLEGAYIIVPQAVRDKMPDEMKDIVRVLENGATTRVLEFYIEAIPMYNLPEDPEAYHPKGRGNGYVVERNGQRLYIAGDTENIPEMKELENIEIALIPMNLPYTMTVEEAADGVLAFAPKKVIPYHFRGQDGFADVDKFKELVNESNKDIEVEMLEWYPDSEQE</sequence>
<organism evidence="1 2">
    <name type="scientific">Salegentibacter agarivorans</name>
    <dbReference type="NCBI Taxonomy" id="345907"/>
    <lineage>
        <taxon>Bacteria</taxon>
        <taxon>Pseudomonadati</taxon>
        <taxon>Bacteroidota</taxon>
        <taxon>Flavobacteriia</taxon>
        <taxon>Flavobacteriales</taxon>
        <taxon>Flavobacteriaceae</taxon>
        <taxon>Salegentibacter</taxon>
    </lineage>
</organism>
<dbReference type="Proteomes" id="UP000199116">
    <property type="component" value="Unassembled WGS sequence"/>
</dbReference>
<dbReference type="PANTHER" id="PTHR43546:SF3">
    <property type="entry name" value="UPF0173 METAL-DEPENDENT HYDROLASE MJ1163"/>
    <property type="match status" value="1"/>
</dbReference>
<dbReference type="PANTHER" id="PTHR43546">
    <property type="entry name" value="UPF0173 METAL-DEPENDENT HYDROLASE MJ1163-RELATED"/>
    <property type="match status" value="1"/>
</dbReference>
<dbReference type="InterPro" id="IPR036866">
    <property type="entry name" value="RibonucZ/Hydroxyglut_hydro"/>
</dbReference>
<proteinExistence type="predicted"/>
<dbReference type="EMBL" id="FOOH01000006">
    <property type="protein sequence ID" value="SFF72197.1"/>
    <property type="molecule type" value="Genomic_DNA"/>
</dbReference>
<dbReference type="Pfam" id="PF13483">
    <property type="entry name" value="Lactamase_B_3"/>
    <property type="match status" value="1"/>
</dbReference>
<dbReference type="InterPro" id="IPR050114">
    <property type="entry name" value="UPF0173_UPF0282_UlaG_hydrolase"/>
</dbReference>